<dbReference type="GO" id="GO:0003677">
    <property type="term" value="F:DNA binding"/>
    <property type="evidence" value="ECO:0007669"/>
    <property type="project" value="InterPro"/>
</dbReference>
<dbReference type="InterPro" id="IPR036977">
    <property type="entry name" value="DNA_primase_Znf_CHC2"/>
</dbReference>
<feature type="domain" description="Zinc finger CHC2-type" evidence="4">
    <location>
        <begin position="48"/>
        <end position="101"/>
    </location>
</feature>
<evidence type="ECO:0000313" key="6">
    <source>
        <dbReference type="Proteomes" id="UP000271256"/>
    </source>
</evidence>
<dbReference type="InterPro" id="IPR050219">
    <property type="entry name" value="DnaG_primase"/>
</dbReference>
<sequence>MEQLVMEAMLSMHSIARSHDVFQLTREIPLTDVARRYGLELRRAGSRWLTRCPFHQDNNPSLVLFPDGRWRCFGCQAHGDATDLVSRLFNLRPIEAARQICRDFGLPVNNRPLSSETRRKTEEAARQREIEQAFKADLERIRQRLAMLHRCIFRSLRTPEDYKRLSRLVHAQPLLEYVLDELTSRDPARQVEAWRYARRWFPWVV</sequence>
<keyword evidence="6" id="KW-1185">Reference proteome</keyword>
<dbReference type="Gene3D" id="3.90.580.10">
    <property type="entry name" value="Zinc finger, CHC2-type domain"/>
    <property type="match status" value="1"/>
</dbReference>
<dbReference type="GO" id="GO:0003899">
    <property type="term" value="F:DNA-directed RNA polymerase activity"/>
    <property type="evidence" value="ECO:0007669"/>
    <property type="project" value="InterPro"/>
</dbReference>
<dbReference type="InterPro" id="IPR002694">
    <property type="entry name" value="Znf_CHC2"/>
</dbReference>
<name>A0A494WUF6_9FIRM</name>
<keyword evidence="3" id="KW-0862">Zinc</keyword>
<organism evidence="5 6">
    <name type="scientific">Desulfofundulus salinus</name>
    <dbReference type="NCBI Taxonomy" id="2419843"/>
    <lineage>
        <taxon>Bacteria</taxon>
        <taxon>Bacillati</taxon>
        <taxon>Bacillota</taxon>
        <taxon>Clostridia</taxon>
        <taxon>Eubacteriales</taxon>
        <taxon>Peptococcaceae</taxon>
        <taxon>Desulfofundulus</taxon>
    </lineage>
</organism>
<evidence type="ECO:0000259" key="4">
    <source>
        <dbReference type="SMART" id="SM00400"/>
    </source>
</evidence>
<protein>
    <recommendedName>
        <fullName evidence="4">Zinc finger CHC2-type domain-containing protein</fullName>
    </recommendedName>
</protein>
<dbReference type="GO" id="GO:0006269">
    <property type="term" value="P:DNA replication, synthesis of primer"/>
    <property type="evidence" value="ECO:0007669"/>
    <property type="project" value="TreeGrafter"/>
</dbReference>
<dbReference type="SMART" id="SM00400">
    <property type="entry name" value="ZnF_CHCC"/>
    <property type="match status" value="1"/>
</dbReference>
<dbReference type="SUPFAM" id="SSF57783">
    <property type="entry name" value="Zinc beta-ribbon"/>
    <property type="match status" value="1"/>
</dbReference>
<dbReference type="GO" id="GO:0008270">
    <property type="term" value="F:zinc ion binding"/>
    <property type="evidence" value="ECO:0007669"/>
    <property type="project" value="UniProtKB-KW"/>
</dbReference>
<evidence type="ECO:0000256" key="1">
    <source>
        <dbReference type="ARBA" id="ARBA00022723"/>
    </source>
</evidence>
<dbReference type="PANTHER" id="PTHR30313">
    <property type="entry name" value="DNA PRIMASE"/>
    <property type="match status" value="1"/>
</dbReference>
<evidence type="ECO:0000256" key="2">
    <source>
        <dbReference type="ARBA" id="ARBA00022771"/>
    </source>
</evidence>
<dbReference type="Proteomes" id="UP000271256">
    <property type="component" value="Unassembled WGS sequence"/>
</dbReference>
<reference evidence="5 6" key="1">
    <citation type="submission" date="2018-10" db="EMBL/GenBank/DDBJ databases">
        <authorList>
            <person name="Grouzdev D.S."/>
            <person name="Krutkina M.S."/>
            <person name="Tourova T.P."/>
            <person name="Nazina T.N."/>
        </authorList>
    </citation>
    <scope>NUCLEOTIDE SEQUENCE [LARGE SCALE GENOMIC DNA]</scope>
    <source>
        <strain evidence="5 6">435</strain>
    </source>
</reference>
<gene>
    <name evidence="5" type="ORF">D7024_08830</name>
</gene>
<proteinExistence type="predicted"/>
<keyword evidence="2" id="KW-0863">Zinc-finger</keyword>
<dbReference type="GO" id="GO:0005737">
    <property type="term" value="C:cytoplasm"/>
    <property type="evidence" value="ECO:0007669"/>
    <property type="project" value="TreeGrafter"/>
</dbReference>
<comment type="caution">
    <text evidence="5">The sequence shown here is derived from an EMBL/GenBank/DDBJ whole genome shotgun (WGS) entry which is preliminary data.</text>
</comment>
<dbReference type="EMBL" id="RBWE01000001">
    <property type="protein sequence ID" value="RKO67046.1"/>
    <property type="molecule type" value="Genomic_DNA"/>
</dbReference>
<evidence type="ECO:0000313" key="5">
    <source>
        <dbReference type="EMBL" id="RKO67046.1"/>
    </source>
</evidence>
<dbReference type="Pfam" id="PF01807">
    <property type="entry name" value="Zn_ribbon_DnaG"/>
    <property type="match status" value="1"/>
</dbReference>
<dbReference type="AlphaFoldDB" id="A0A494WUF6"/>
<evidence type="ECO:0000256" key="3">
    <source>
        <dbReference type="ARBA" id="ARBA00022833"/>
    </source>
</evidence>
<accession>A0A494WUF6</accession>
<dbReference type="PANTHER" id="PTHR30313:SF2">
    <property type="entry name" value="DNA PRIMASE"/>
    <property type="match status" value="1"/>
</dbReference>
<keyword evidence="1" id="KW-0479">Metal-binding</keyword>